<comment type="caution">
    <text evidence="1">The sequence shown here is derived from an EMBL/GenBank/DDBJ whole genome shotgun (WGS) entry which is preliminary data.</text>
</comment>
<evidence type="ECO:0000313" key="1">
    <source>
        <dbReference type="EMBL" id="KAF5196020.1"/>
    </source>
</evidence>
<organism evidence="1 2">
    <name type="scientific">Thalictrum thalictroides</name>
    <name type="common">Rue-anemone</name>
    <name type="synonym">Anemone thalictroides</name>
    <dbReference type="NCBI Taxonomy" id="46969"/>
    <lineage>
        <taxon>Eukaryota</taxon>
        <taxon>Viridiplantae</taxon>
        <taxon>Streptophyta</taxon>
        <taxon>Embryophyta</taxon>
        <taxon>Tracheophyta</taxon>
        <taxon>Spermatophyta</taxon>
        <taxon>Magnoliopsida</taxon>
        <taxon>Ranunculales</taxon>
        <taxon>Ranunculaceae</taxon>
        <taxon>Thalictroideae</taxon>
        <taxon>Thalictrum</taxon>
    </lineage>
</organism>
<keyword evidence="2" id="KW-1185">Reference proteome</keyword>
<protein>
    <submittedName>
        <fullName evidence="1">Uncharacterized protein</fullName>
    </submittedName>
</protein>
<accession>A0A7J6WHA8</accession>
<gene>
    <name evidence="1" type="ORF">FRX31_014394</name>
</gene>
<evidence type="ECO:0000313" key="2">
    <source>
        <dbReference type="Proteomes" id="UP000554482"/>
    </source>
</evidence>
<dbReference type="OrthoDB" id="1746852at2759"/>
<reference evidence="1 2" key="1">
    <citation type="submission" date="2020-06" db="EMBL/GenBank/DDBJ databases">
        <title>Transcriptomic and genomic resources for Thalictrum thalictroides and T. hernandezii: Facilitating candidate gene discovery in an emerging model plant lineage.</title>
        <authorList>
            <person name="Arias T."/>
            <person name="Riano-Pachon D.M."/>
            <person name="Di Stilio V.S."/>
        </authorList>
    </citation>
    <scope>NUCLEOTIDE SEQUENCE [LARGE SCALE GENOMIC DNA]</scope>
    <source>
        <strain evidence="2">cv. WT478/WT964</strain>
        <tissue evidence="1">Leaves</tissue>
    </source>
</reference>
<dbReference type="EMBL" id="JABWDY010016551">
    <property type="protein sequence ID" value="KAF5196020.1"/>
    <property type="molecule type" value="Genomic_DNA"/>
</dbReference>
<dbReference type="AlphaFoldDB" id="A0A7J6WHA8"/>
<proteinExistence type="predicted"/>
<sequence>MDPGSSAEILYYKAFQKMGLQQVDIKLSGAVMFGFNNESVPVIGEIELFFTSRPINLVANFILFGSNSPYNALLSRV</sequence>
<name>A0A7J6WHA8_THATH</name>
<dbReference type="Proteomes" id="UP000554482">
    <property type="component" value="Unassembled WGS sequence"/>
</dbReference>